<accession>A0A8H4W8M4</accession>
<evidence type="ECO:0000313" key="2">
    <source>
        <dbReference type="EMBL" id="KAF4637992.1"/>
    </source>
</evidence>
<feature type="compositionally biased region" description="Polar residues" evidence="1">
    <location>
        <begin position="237"/>
        <end position="282"/>
    </location>
</feature>
<dbReference type="Proteomes" id="UP000566819">
    <property type="component" value="Unassembled WGS sequence"/>
</dbReference>
<organism evidence="2 3">
    <name type="scientific">Cudoniella acicularis</name>
    <dbReference type="NCBI Taxonomy" id="354080"/>
    <lineage>
        <taxon>Eukaryota</taxon>
        <taxon>Fungi</taxon>
        <taxon>Dikarya</taxon>
        <taxon>Ascomycota</taxon>
        <taxon>Pezizomycotina</taxon>
        <taxon>Leotiomycetes</taxon>
        <taxon>Helotiales</taxon>
        <taxon>Tricladiaceae</taxon>
        <taxon>Cudoniella</taxon>
    </lineage>
</organism>
<feature type="compositionally biased region" description="Low complexity" evidence="1">
    <location>
        <begin position="219"/>
        <end position="230"/>
    </location>
</feature>
<feature type="region of interest" description="Disordered" evidence="1">
    <location>
        <begin position="215"/>
        <end position="282"/>
    </location>
</feature>
<name>A0A8H4W8M4_9HELO</name>
<keyword evidence="3" id="KW-1185">Reference proteome</keyword>
<dbReference type="EMBL" id="JAAMPI010000003">
    <property type="protein sequence ID" value="KAF4637992.1"/>
    <property type="molecule type" value="Genomic_DNA"/>
</dbReference>
<comment type="caution">
    <text evidence="2">The sequence shown here is derived from an EMBL/GenBank/DDBJ whole genome shotgun (WGS) entry which is preliminary data.</text>
</comment>
<feature type="compositionally biased region" description="Polar residues" evidence="1">
    <location>
        <begin position="172"/>
        <end position="202"/>
    </location>
</feature>
<proteinExistence type="predicted"/>
<sequence>MKTFSPADNSFSEGNWLTKNNGARVNHQDCIQVLQEIFQANTDYWNNLRVRIKKGIQENKLTADFLPKFDEIVSLRDKWKKNLKALDDLAAPGAYNRAKTLKDAIIAMRYSLGGFGADKGIFGQKKTPTEASSSTSSSNYKASSSSGNSVFKVSDQFHSMTIAPPAIPLKVPSSSSERPDTQYMSSSVDRTQRPKTQAMPSNVDKSLLKMAIMSNVDQSKVPSSSKKPSPLAITYEPPSTSKSQSLVLLPSSSNPQRSSGTSQPIAQRPSSTSQSLVSNKPPQTIVTIEREITYEVDLSQKEAIAAANKQEYAHADAHASHGGHCHRCPAEAQLFKILYFGPYGNITRTQNILVGCGPDSIPYESLTRYERAQIDITVRDLGLPDPYHYHTYYYDDHASASQEASAGAQQGMMAASKEQGAKIKMTIKEVEKHRE</sequence>
<feature type="region of interest" description="Disordered" evidence="1">
    <location>
        <begin position="125"/>
        <end position="147"/>
    </location>
</feature>
<protein>
    <submittedName>
        <fullName evidence="2">Uncharacterized protein</fullName>
    </submittedName>
</protein>
<dbReference type="AlphaFoldDB" id="A0A8H4W8M4"/>
<gene>
    <name evidence="2" type="ORF">G7Y89_g89</name>
</gene>
<reference evidence="2 3" key="1">
    <citation type="submission" date="2020-03" db="EMBL/GenBank/DDBJ databases">
        <title>Draft Genome Sequence of Cudoniella acicularis.</title>
        <authorList>
            <person name="Buettner E."/>
            <person name="Kellner H."/>
        </authorList>
    </citation>
    <scope>NUCLEOTIDE SEQUENCE [LARGE SCALE GENOMIC DNA]</scope>
    <source>
        <strain evidence="2 3">DSM 108380</strain>
    </source>
</reference>
<evidence type="ECO:0000256" key="1">
    <source>
        <dbReference type="SAM" id="MobiDB-lite"/>
    </source>
</evidence>
<feature type="compositionally biased region" description="Low complexity" evidence="1">
    <location>
        <begin position="132"/>
        <end position="147"/>
    </location>
</feature>
<evidence type="ECO:0000313" key="3">
    <source>
        <dbReference type="Proteomes" id="UP000566819"/>
    </source>
</evidence>
<feature type="region of interest" description="Disordered" evidence="1">
    <location>
        <begin position="164"/>
        <end position="202"/>
    </location>
</feature>